<gene>
    <name evidence="2" type="ORF">OCTVUL_1B001530</name>
</gene>
<dbReference type="AlphaFoldDB" id="A0AA36FG47"/>
<feature type="region of interest" description="Disordered" evidence="1">
    <location>
        <begin position="106"/>
        <end position="139"/>
    </location>
</feature>
<dbReference type="Proteomes" id="UP001162480">
    <property type="component" value="Chromosome 18"/>
</dbReference>
<accession>A0AA36FG47</accession>
<evidence type="ECO:0000256" key="1">
    <source>
        <dbReference type="SAM" id="MobiDB-lite"/>
    </source>
</evidence>
<reference evidence="2" key="1">
    <citation type="submission" date="2023-08" db="EMBL/GenBank/DDBJ databases">
        <authorList>
            <person name="Alioto T."/>
            <person name="Alioto T."/>
            <person name="Gomez Garrido J."/>
        </authorList>
    </citation>
    <scope>NUCLEOTIDE SEQUENCE</scope>
</reference>
<feature type="compositionally biased region" description="Polar residues" evidence="1">
    <location>
        <begin position="107"/>
        <end position="120"/>
    </location>
</feature>
<keyword evidence="3" id="KW-1185">Reference proteome</keyword>
<proteinExistence type="predicted"/>
<evidence type="ECO:0000313" key="3">
    <source>
        <dbReference type="Proteomes" id="UP001162480"/>
    </source>
</evidence>
<sequence>MHQCLGIDQGIVTSLLQKVIIVIVSSLATRKWLGVPPDLTDIAFYCCQATSEVQEYEVGKARLLTMLEDLKDKVIRPIQPKLKTGRKWKVQGTAKESLMIKEIIGHTQANRQNTEDSTAEPTRPMDDVGRCTPEVSQVG</sequence>
<organism evidence="2 3">
    <name type="scientific">Octopus vulgaris</name>
    <name type="common">Common octopus</name>
    <dbReference type="NCBI Taxonomy" id="6645"/>
    <lineage>
        <taxon>Eukaryota</taxon>
        <taxon>Metazoa</taxon>
        <taxon>Spiralia</taxon>
        <taxon>Lophotrochozoa</taxon>
        <taxon>Mollusca</taxon>
        <taxon>Cephalopoda</taxon>
        <taxon>Coleoidea</taxon>
        <taxon>Octopodiformes</taxon>
        <taxon>Octopoda</taxon>
        <taxon>Incirrata</taxon>
        <taxon>Octopodidae</taxon>
        <taxon>Octopus</taxon>
    </lineage>
</organism>
<evidence type="ECO:0000313" key="2">
    <source>
        <dbReference type="EMBL" id="CAI9736327.1"/>
    </source>
</evidence>
<dbReference type="EMBL" id="OX597831">
    <property type="protein sequence ID" value="CAI9736327.1"/>
    <property type="molecule type" value="Genomic_DNA"/>
</dbReference>
<protein>
    <submittedName>
        <fullName evidence="2">Uncharacterized protein</fullName>
    </submittedName>
</protein>
<name>A0AA36FG47_OCTVU</name>